<comment type="caution">
    <text evidence="1">The sequence shown here is derived from an EMBL/GenBank/DDBJ whole genome shotgun (WGS) entry which is preliminary data.</text>
</comment>
<protein>
    <submittedName>
        <fullName evidence="1">Uncharacterized protein</fullName>
    </submittedName>
</protein>
<gene>
    <name evidence="1" type="ORF">PsorP6_007422</name>
</gene>
<organism evidence="1 2">
    <name type="scientific">Peronosclerospora sorghi</name>
    <dbReference type="NCBI Taxonomy" id="230839"/>
    <lineage>
        <taxon>Eukaryota</taxon>
        <taxon>Sar</taxon>
        <taxon>Stramenopiles</taxon>
        <taxon>Oomycota</taxon>
        <taxon>Peronosporomycetes</taxon>
        <taxon>Peronosporales</taxon>
        <taxon>Peronosporaceae</taxon>
        <taxon>Peronosclerospora</taxon>
    </lineage>
</organism>
<sequence>MFGTGRNDRARNDGSESVNANAVWSMWYGHVGNKMDSSHAFVGEFNMNMNSSDGRFMNQFDASNNSGGVDTRRRHDARQNGSMCHP</sequence>
<keyword evidence="2" id="KW-1185">Reference proteome</keyword>
<dbReference type="EMBL" id="CM047582">
    <property type="protein sequence ID" value="KAI9915713.1"/>
    <property type="molecule type" value="Genomic_DNA"/>
</dbReference>
<evidence type="ECO:0000313" key="1">
    <source>
        <dbReference type="EMBL" id="KAI9915713.1"/>
    </source>
</evidence>
<proteinExistence type="predicted"/>
<dbReference type="Proteomes" id="UP001163321">
    <property type="component" value="Chromosome 3"/>
</dbReference>
<accession>A0ACC0WA61</accession>
<evidence type="ECO:0000313" key="2">
    <source>
        <dbReference type="Proteomes" id="UP001163321"/>
    </source>
</evidence>
<name>A0ACC0WA61_9STRA</name>
<reference evidence="1 2" key="1">
    <citation type="journal article" date="2022" name="bioRxiv">
        <title>The genome of the oomycete Peronosclerospora sorghi, a cosmopolitan pathogen of maize and sorghum, is inflated with dispersed pseudogenes.</title>
        <authorList>
            <person name="Fletcher K."/>
            <person name="Martin F."/>
            <person name="Isakeit T."/>
            <person name="Cavanaugh K."/>
            <person name="Magill C."/>
            <person name="Michelmore R."/>
        </authorList>
    </citation>
    <scope>NUCLEOTIDE SEQUENCE [LARGE SCALE GENOMIC DNA]</scope>
    <source>
        <strain evidence="1">P6</strain>
    </source>
</reference>